<dbReference type="SUPFAM" id="SSF48726">
    <property type="entry name" value="Immunoglobulin"/>
    <property type="match status" value="1"/>
</dbReference>
<keyword evidence="2" id="KW-1133">Transmembrane helix</keyword>
<dbReference type="OrthoDB" id="6415662at2759"/>
<keyword evidence="2" id="KW-0472">Membrane</keyword>
<dbReference type="PANTHER" id="PTHR21261:SF15">
    <property type="entry name" value="BEATEN PATH IIIA, ISOFORM D-RELATED"/>
    <property type="match status" value="1"/>
</dbReference>
<dbReference type="EMBL" id="CAEY01000873">
    <property type="status" value="NOT_ANNOTATED_CDS"/>
    <property type="molecule type" value="Genomic_DNA"/>
</dbReference>
<keyword evidence="3" id="KW-0732">Signal</keyword>
<evidence type="ECO:0000313" key="5">
    <source>
        <dbReference type="EnsemblMetazoa" id="tetur30g02270.1"/>
    </source>
</evidence>
<feature type="transmembrane region" description="Helical" evidence="2">
    <location>
        <begin position="299"/>
        <end position="318"/>
    </location>
</feature>
<dbReference type="PROSITE" id="PS50835">
    <property type="entry name" value="IG_LIKE"/>
    <property type="match status" value="1"/>
</dbReference>
<dbReference type="Proteomes" id="UP000015104">
    <property type="component" value="Unassembled WGS sequence"/>
</dbReference>
<dbReference type="InterPro" id="IPR007110">
    <property type="entry name" value="Ig-like_dom"/>
</dbReference>
<evidence type="ECO:0000256" key="1">
    <source>
        <dbReference type="ARBA" id="ARBA00023157"/>
    </source>
</evidence>
<sequence length="319" mass="35849">MFNSVFNCLIVASLITLLIPLAAAFQVLVYAPSAVERGSQATLICISDLYTENIYKVTWKKDDSKIYRYKPSDIDSEREVFRTPGLRINERLSNLTHLYLNSVDIPTEGTFTCEVESRGPSFYTRRNSSELRVYSVPQTRDPILIEDPPSRNLKKMDLMCVSAATYPATKLSWLINGRLADQSELSTSSVTTQSDLTKVSKLGLKYIARKEDLHPGYLNFTCTGLIQLTYPDTTRDLGRFTSSLTIRPREKSREKAEYTHETMDYADESVPATVHEEVRPGPGYRGVRGQSKLNASSSLTSNLFIILIHLTIISIVVGK</sequence>
<accession>T1L0X3</accession>
<feature type="signal peptide" evidence="3">
    <location>
        <begin position="1"/>
        <end position="24"/>
    </location>
</feature>
<organism evidence="5 6">
    <name type="scientific">Tetranychus urticae</name>
    <name type="common">Two-spotted spider mite</name>
    <dbReference type="NCBI Taxonomy" id="32264"/>
    <lineage>
        <taxon>Eukaryota</taxon>
        <taxon>Metazoa</taxon>
        <taxon>Ecdysozoa</taxon>
        <taxon>Arthropoda</taxon>
        <taxon>Chelicerata</taxon>
        <taxon>Arachnida</taxon>
        <taxon>Acari</taxon>
        <taxon>Acariformes</taxon>
        <taxon>Trombidiformes</taxon>
        <taxon>Prostigmata</taxon>
        <taxon>Eleutherengona</taxon>
        <taxon>Raphignathae</taxon>
        <taxon>Tetranychoidea</taxon>
        <taxon>Tetranychidae</taxon>
        <taxon>Tetranychus</taxon>
    </lineage>
</organism>
<dbReference type="PANTHER" id="PTHR21261">
    <property type="entry name" value="BEAT PROTEIN"/>
    <property type="match status" value="1"/>
</dbReference>
<dbReference type="EnsemblMetazoa" id="tetur30g02270.1">
    <property type="protein sequence ID" value="tetur30g02270.1"/>
    <property type="gene ID" value="tetur30g02270"/>
</dbReference>
<dbReference type="AlphaFoldDB" id="T1L0X3"/>
<proteinExistence type="predicted"/>
<dbReference type="STRING" id="32264.T1L0X3"/>
<reference evidence="6" key="1">
    <citation type="submission" date="2011-08" db="EMBL/GenBank/DDBJ databases">
        <authorList>
            <person name="Rombauts S."/>
        </authorList>
    </citation>
    <scope>NUCLEOTIDE SEQUENCE</scope>
    <source>
        <strain evidence="6">London</strain>
    </source>
</reference>
<name>T1L0X3_TETUR</name>
<keyword evidence="2" id="KW-0812">Transmembrane</keyword>
<dbReference type="InterPro" id="IPR013162">
    <property type="entry name" value="CD80_C2-set"/>
</dbReference>
<dbReference type="KEGG" id="tut:107369217"/>
<dbReference type="Pfam" id="PF08205">
    <property type="entry name" value="C2-set_2"/>
    <property type="match status" value="1"/>
</dbReference>
<feature type="domain" description="Ig-like" evidence="4">
    <location>
        <begin position="20"/>
        <end position="129"/>
    </location>
</feature>
<evidence type="ECO:0000256" key="2">
    <source>
        <dbReference type="SAM" id="Phobius"/>
    </source>
</evidence>
<evidence type="ECO:0000259" key="4">
    <source>
        <dbReference type="PROSITE" id="PS50835"/>
    </source>
</evidence>
<gene>
    <name evidence="5" type="primary">107369217</name>
</gene>
<evidence type="ECO:0000313" key="6">
    <source>
        <dbReference type="Proteomes" id="UP000015104"/>
    </source>
</evidence>
<feature type="chain" id="PRO_5004581973" description="Ig-like domain-containing protein" evidence="3">
    <location>
        <begin position="25"/>
        <end position="319"/>
    </location>
</feature>
<evidence type="ECO:0000256" key="3">
    <source>
        <dbReference type="SAM" id="SignalP"/>
    </source>
</evidence>
<dbReference type="OMA" id="QRVDRWI"/>
<keyword evidence="6" id="KW-1185">Reference proteome</keyword>
<dbReference type="InterPro" id="IPR013783">
    <property type="entry name" value="Ig-like_fold"/>
</dbReference>
<keyword evidence="1" id="KW-1015">Disulfide bond</keyword>
<dbReference type="HOGENOM" id="CLU_872466_0_0_1"/>
<dbReference type="InterPro" id="IPR036179">
    <property type="entry name" value="Ig-like_dom_sf"/>
</dbReference>
<protein>
    <recommendedName>
        <fullName evidence="4">Ig-like domain-containing protein</fullName>
    </recommendedName>
</protein>
<dbReference type="Gene3D" id="2.60.40.10">
    <property type="entry name" value="Immunoglobulins"/>
    <property type="match status" value="1"/>
</dbReference>
<reference evidence="5" key="2">
    <citation type="submission" date="2015-06" db="UniProtKB">
        <authorList>
            <consortium name="EnsemblMetazoa"/>
        </authorList>
    </citation>
    <scope>IDENTIFICATION</scope>
</reference>